<evidence type="ECO:0000259" key="6">
    <source>
        <dbReference type="Pfam" id="PF07687"/>
    </source>
</evidence>
<dbReference type="GO" id="GO:0016787">
    <property type="term" value="F:hydrolase activity"/>
    <property type="evidence" value="ECO:0007669"/>
    <property type="project" value="UniProtKB-KW"/>
</dbReference>
<dbReference type="Proteomes" id="UP000297613">
    <property type="component" value="Unassembled WGS sequence"/>
</dbReference>
<evidence type="ECO:0000256" key="5">
    <source>
        <dbReference type="ARBA" id="ARBA00022833"/>
    </source>
</evidence>
<protein>
    <submittedName>
        <fullName evidence="7">M20/M25/M40 family metallo-hydrolase</fullName>
    </submittedName>
</protein>
<keyword evidence="3" id="KW-0479">Metal-binding</keyword>
<comment type="similarity">
    <text evidence="2">Belongs to the peptidase M20A family.</text>
</comment>
<comment type="caution">
    <text evidence="7">The sequence shown here is derived from an EMBL/GenBank/DDBJ whole genome shotgun (WGS) entry which is preliminary data.</text>
</comment>
<dbReference type="AlphaFoldDB" id="A0A7I0IN26"/>
<dbReference type="Pfam" id="PF07687">
    <property type="entry name" value="M20_dimer"/>
    <property type="match status" value="1"/>
</dbReference>
<dbReference type="InterPro" id="IPR011650">
    <property type="entry name" value="Peptidase_M20_dimer"/>
</dbReference>
<dbReference type="SUPFAM" id="SSF53187">
    <property type="entry name" value="Zn-dependent exopeptidases"/>
    <property type="match status" value="1"/>
</dbReference>
<dbReference type="GO" id="GO:0046872">
    <property type="term" value="F:metal ion binding"/>
    <property type="evidence" value="ECO:0007669"/>
    <property type="project" value="UniProtKB-KW"/>
</dbReference>
<comment type="cofactor">
    <cofactor evidence="1">
        <name>Zn(2+)</name>
        <dbReference type="ChEBI" id="CHEBI:29105"/>
    </cofactor>
</comment>
<dbReference type="PANTHER" id="PTHR43808:SF8">
    <property type="entry name" value="PEPTIDASE M20 DIMERISATION DOMAIN-CONTAINING PROTEIN"/>
    <property type="match status" value="1"/>
</dbReference>
<dbReference type="EMBL" id="RQGM01000037">
    <property type="protein sequence ID" value="TGL84657.1"/>
    <property type="molecule type" value="Genomic_DNA"/>
</dbReference>
<evidence type="ECO:0000256" key="1">
    <source>
        <dbReference type="ARBA" id="ARBA00001947"/>
    </source>
</evidence>
<dbReference type="SUPFAM" id="SSF55031">
    <property type="entry name" value="Bacterial exopeptidase dimerisation domain"/>
    <property type="match status" value="1"/>
</dbReference>
<feature type="domain" description="Peptidase M20 dimerisation" evidence="6">
    <location>
        <begin position="228"/>
        <end position="376"/>
    </location>
</feature>
<evidence type="ECO:0000313" key="7">
    <source>
        <dbReference type="EMBL" id="TGL84657.1"/>
    </source>
</evidence>
<proteinExistence type="inferred from homology"/>
<dbReference type="Gene3D" id="1.10.150.900">
    <property type="match status" value="1"/>
</dbReference>
<accession>A0A7I0IN26</accession>
<evidence type="ECO:0000313" key="8">
    <source>
        <dbReference type="Proteomes" id="UP000297613"/>
    </source>
</evidence>
<evidence type="ECO:0000256" key="2">
    <source>
        <dbReference type="ARBA" id="ARBA00006247"/>
    </source>
</evidence>
<dbReference type="InterPro" id="IPR036264">
    <property type="entry name" value="Bact_exopeptidase_dim_dom"/>
</dbReference>
<keyword evidence="4 7" id="KW-0378">Hydrolase</keyword>
<organism evidence="7 8">
    <name type="scientific">Leptospira yasudae</name>
    <dbReference type="NCBI Taxonomy" id="2202201"/>
    <lineage>
        <taxon>Bacteria</taxon>
        <taxon>Pseudomonadati</taxon>
        <taxon>Spirochaetota</taxon>
        <taxon>Spirochaetia</taxon>
        <taxon>Leptospirales</taxon>
        <taxon>Leptospiraceae</taxon>
        <taxon>Leptospira</taxon>
    </lineage>
</organism>
<dbReference type="Gene3D" id="3.40.630.10">
    <property type="entry name" value="Zn peptidases"/>
    <property type="match status" value="1"/>
</dbReference>
<evidence type="ECO:0000256" key="4">
    <source>
        <dbReference type="ARBA" id="ARBA00022801"/>
    </source>
</evidence>
<gene>
    <name evidence="7" type="ORF">EHQ83_10525</name>
</gene>
<dbReference type="PANTHER" id="PTHR43808">
    <property type="entry name" value="ACETYLORNITHINE DEACETYLASE"/>
    <property type="match status" value="1"/>
</dbReference>
<sequence length="481" mass="52909">MINILLLIALCISCLSGCISSSPIRTIPLKPIPQTVNWEERNQEAVKILQDLIRIRTERSNELEAVLYIQKLLQKEGIASKIYASKENSRRANLVAVLEPSKPSSLKGIILGNHMDVVEADSTEWTVPPFSGNIVDGKIYGRGALDMKGLAVMQLMAFLELKRSKIELQRKVMFLALADEESGSFLGARYMAENHPEVFRGFDTMLNEGGVATKDVGIQGATIFNIQYAEKGNIWLKLKAKGESGHGSAPNTEYATLNLIRFYEEILSFDSGIHITDETKAYFYQLGSVASFPTSFFLKNASNPLIKPLLTGTLKKNKHLSAMTRNTKAITGIQTLEGEGYNVLSGEAFGKLDVRILPGVDSKEYIERIRAIANKFKIAVEVFDEIGPDDSPLDDDLFQILANVSTSKVPGSVAAPFMSAGKTDNARFRRIGIKCYGLNPAILSAKDTESLHGKDENISLENLKLGSTILFETLIHYAASP</sequence>
<evidence type="ECO:0000256" key="3">
    <source>
        <dbReference type="ARBA" id="ARBA00022723"/>
    </source>
</evidence>
<name>A0A7I0IN26_9LEPT</name>
<dbReference type="Gene3D" id="3.30.70.360">
    <property type="match status" value="1"/>
</dbReference>
<dbReference type="InterPro" id="IPR002933">
    <property type="entry name" value="Peptidase_M20"/>
</dbReference>
<reference evidence="7 8" key="1">
    <citation type="journal article" date="2019" name="PLoS Negl. Trop. Dis.">
        <title>Revisiting the worldwide diversity of Leptospira species in the environment.</title>
        <authorList>
            <person name="Vincent A.T."/>
            <person name="Schiettekatte O."/>
            <person name="Bourhy P."/>
            <person name="Veyrier F.J."/>
            <person name="Picardeau M."/>
        </authorList>
    </citation>
    <scope>NUCLEOTIDE SEQUENCE [LARGE SCALE GENOMIC DNA]</scope>
    <source>
        <strain evidence="7 8">201702445</strain>
    </source>
</reference>
<dbReference type="InterPro" id="IPR050072">
    <property type="entry name" value="Peptidase_M20A"/>
</dbReference>
<dbReference type="RefSeq" id="WP_135781608.1">
    <property type="nucleotide sequence ID" value="NZ_RQGM01000037.1"/>
</dbReference>
<keyword evidence="5" id="KW-0862">Zinc</keyword>
<dbReference type="Pfam" id="PF01546">
    <property type="entry name" value="Peptidase_M20"/>
    <property type="match status" value="1"/>
</dbReference>